<feature type="domain" description="SH3" evidence="4">
    <location>
        <begin position="3"/>
        <end position="65"/>
    </location>
</feature>
<dbReference type="GO" id="GO:0110085">
    <property type="term" value="C:mitotic actomyosin contractile ring"/>
    <property type="evidence" value="ECO:0007669"/>
    <property type="project" value="TreeGrafter"/>
</dbReference>
<protein>
    <submittedName>
        <fullName evidence="5">Cyk3 protein</fullName>
    </submittedName>
</protein>
<dbReference type="InterPro" id="IPR001452">
    <property type="entry name" value="SH3_domain"/>
</dbReference>
<feature type="compositionally biased region" description="Polar residues" evidence="3">
    <location>
        <begin position="106"/>
        <end position="116"/>
    </location>
</feature>
<dbReference type="InterPro" id="IPR052557">
    <property type="entry name" value="CAP/Cytokinesis_protein"/>
</dbReference>
<dbReference type="SUPFAM" id="SSF50044">
    <property type="entry name" value="SH3-domain"/>
    <property type="match status" value="1"/>
</dbReference>
<dbReference type="AlphaFoldDB" id="A0AAV5R9J4"/>
<dbReference type="Gene3D" id="3.10.620.30">
    <property type="match status" value="1"/>
</dbReference>
<evidence type="ECO:0000256" key="1">
    <source>
        <dbReference type="ARBA" id="ARBA00022443"/>
    </source>
</evidence>
<organism evidence="5 6">
    <name type="scientific">Pichia kluyveri</name>
    <name type="common">Yeast</name>
    <dbReference type="NCBI Taxonomy" id="36015"/>
    <lineage>
        <taxon>Eukaryota</taxon>
        <taxon>Fungi</taxon>
        <taxon>Dikarya</taxon>
        <taxon>Ascomycota</taxon>
        <taxon>Saccharomycotina</taxon>
        <taxon>Pichiomycetes</taxon>
        <taxon>Pichiales</taxon>
        <taxon>Pichiaceae</taxon>
        <taxon>Pichia</taxon>
    </lineage>
</organism>
<feature type="region of interest" description="Disordered" evidence="3">
    <location>
        <begin position="106"/>
        <end position="134"/>
    </location>
</feature>
<gene>
    <name evidence="5" type="ORF">DAPK24_047880</name>
</gene>
<evidence type="ECO:0000259" key="4">
    <source>
        <dbReference type="PROSITE" id="PS50002"/>
    </source>
</evidence>
<evidence type="ECO:0000313" key="5">
    <source>
        <dbReference type="EMBL" id="GMM48190.1"/>
    </source>
</evidence>
<keyword evidence="6" id="KW-1185">Reference proteome</keyword>
<feature type="compositionally biased region" description="Low complexity" evidence="3">
    <location>
        <begin position="72"/>
        <end position="83"/>
    </location>
</feature>
<dbReference type="EMBL" id="BTGB01000009">
    <property type="protein sequence ID" value="GMM48190.1"/>
    <property type="molecule type" value="Genomic_DNA"/>
</dbReference>
<dbReference type="Pfam" id="PF07653">
    <property type="entry name" value="SH3_2"/>
    <property type="match status" value="1"/>
</dbReference>
<dbReference type="GO" id="GO:0140278">
    <property type="term" value="P:mitotic division septum assembly"/>
    <property type="evidence" value="ECO:0007669"/>
    <property type="project" value="TreeGrafter"/>
</dbReference>
<dbReference type="InterPro" id="IPR038765">
    <property type="entry name" value="Papain-like_cys_pep_sf"/>
</dbReference>
<reference evidence="5 6" key="1">
    <citation type="journal article" date="2023" name="Elife">
        <title>Identification of key yeast species and microbe-microbe interactions impacting larval growth of Drosophila in the wild.</title>
        <authorList>
            <person name="Mure A."/>
            <person name="Sugiura Y."/>
            <person name="Maeda R."/>
            <person name="Honda K."/>
            <person name="Sakurai N."/>
            <person name="Takahashi Y."/>
            <person name="Watada M."/>
            <person name="Katoh T."/>
            <person name="Gotoh A."/>
            <person name="Gotoh Y."/>
            <person name="Taniguchi I."/>
            <person name="Nakamura K."/>
            <person name="Hayashi T."/>
            <person name="Katayama T."/>
            <person name="Uemura T."/>
            <person name="Hattori Y."/>
        </authorList>
    </citation>
    <scope>NUCLEOTIDE SEQUENCE [LARGE SCALE GENOMIC DNA]</scope>
    <source>
        <strain evidence="5 6">PK-24</strain>
    </source>
</reference>
<evidence type="ECO:0000256" key="3">
    <source>
        <dbReference type="SAM" id="MobiDB-lite"/>
    </source>
</evidence>
<evidence type="ECO:0000313" key="6">
    <source>
        <dbReference type="Proteomes" id="UP001378960"/>
    </source>
</evidence>
<dbReference type="InterPro" id="IPR036028">
    <property type="entry name" value="SH3-like_dom_sf"/>
</dbReference>
<name>A0AAV5R9J4_PICKL</name>
<comment type="caution">
    <text evidence="5">The sequence shown here is derived from an EMBL/GenBank/DDBJ whole genome shotgun (WGS) entry which is preliminary data.</text>
</comment>
<sequence length="766" mass="88858">MSKLHIKTRATFSWGGDPRSNQLGFMEGDVIDILKVVNDSVYFGESQRTKLKGFFPSDYVDNEPIMDELNKTNNSSTPSTPTSIGSKNNSSNSLFTLRKKDTIHNSNSNTDISTLIDNDRLKSPQSSEIKNPELKSSKKFTSSYVQQLLDSSTLSTDTNTSSTFGHSDFSATSAGSFMRHKDDYESKLHNLMNSNIQYNTSTRNALNDIIEKNEKKKSSSNLFKNFLGSRIDEGPSFDDRIYLSSVEKMTQMNINDASMYEHHQYTSPAHQHSQQSLNFSDAERTKTISGHDRAKRKERVLGEQPDLILKPQECINHVNYEERDASALMNRSASYNLDRMDFSKVDRYIDKIEHNPYDSPQKFTKETILRKFKRESEVCRAIYNYLTKNFSLVTRPDEIISTKRMFESHKLTEIMHSKTCTPHQLTWMFYLMADTAGLEVEIILGYLKHPFVLNETITDAKKRLIINHSWISIKVDGEYRFVDVSLGNPTNEFSNEYSEIWDTSSTRKFYFLARPFHLIHTHSPRFIDQQHIVPPIDIVAQLSLPPLYPHSMIEGISLHKFNTSLFHLKDLELYDFELEVPEDYIVQGKFKPYDKGYNTEDSFVQFYYRNNKRIAHFQGIMSKNCPVGFVYVTGKSEFSRKWNLLMSIPCFHQGKWKPLQWVKKVPGLNGVDVYLKEPKINNLKMGEQKFDIRVFGKADWVKEVKKFYHGVLKLGLFSPSKDIIELDIYENKYTGKINLNQPGIWRLGVLDVKQRRWKIISEWNIE</sequence>
<dbReference type="PROSITE" id="PS50002">
    <property type="entry name" value="SH3"/>
    <property type="match status" value="1"/>
</dbReference>
<dbReference type="Proteomes" id="UP001378960">
    <property type="component" value="Unassembled WGS sequence"/>
</dbReference>
<dbReference type="Gene3D" id="2.30.30.40">
    <property type="entry name" value="SH3 Domains"/>
    <property type="match status" value="1"/>
</dbReference>
<keyword evidence="1 2" id="KW-0728">SH3 domain</keyword>
<dbReference type="SUPFAM" id="SSF54001">
    <property type="entry name" value="Cysteine proteinases"/>
    <property type="match status" value="1"/>
</dbReference>
<accession>A0AAV5R9J4</accession>
<proteinExistence type="predicted"/>
<dbReference type="PANTHER" id="PTHR46333:SF2">
    <property type="entry name" value="CYTOKINESIS PROTEIN 3"/>
    <property type="match status" value="1"/>
</dbReference>
<evidence type="ECO:0000256" key="2">
    <source>
        <dbReference type="PROSITE-ProRule" id="PRU00192"/>
    </source>
</evidence>
<dbReference type="PANTHER" id="PTHR46333">
    <property type="entry name" value="CYTOKINESIS PROTEIN 3"/>
    <property type="match status" value="1"/>
</dbReference>
<feature type="region of interest" description="Disordered" evidence="3">
    <location>
        <begin position="65"/>
        <end position="92"/>
    </location>
</feature>
<dbReference type="SMART" id="SM00326">
    <property type="entry name" value="SH3"/>
    <property type="match status" value="1"/>
</dbReference>